<keyword evidence="1" id="KW-1185">Reference proteome</keyword>
<protein>
    <submittedName>
        <fullName evidence="2">Craniofacial development protein 2-like</fullName>
    </submittedName>
</protein>
<dbReference type="PANTHER" id="PTHR23227">
    <property type="entry name" value="BUCENTAUR RELATED"/>
    <property type="match status" value="1"/>
</dbReference>
<accession>A0ABM1BQT9</accession>
<dbReference type="SUPFAM" id="SSF56219">
    <property type="entry name" value="DNase I-like"/>
    <property type="match status" value="1"/>
</dbReference>
<reference evidence="2" key="1">
    <citation type="submission" date="2025-08" db="UniProtKB">
        <authorList>
            <consortium name="RefSeq"/>
        </authorList>
    </citation>
    <scope>IDENTIFICATION</scope>
    <source>
        <tissue evidence="2">Muscle</tissue>
    </source>
</reference>
<organism evidence="1 2">
    <name type="scientific">Limulus polyphemus</name>
    <name type="common">Atlantic horseshoe crab</name>
    <dbReference type="NCBI Taxonomy" id="6850"/>
    <lineage>
        <taxon>Eukaryota</taxon>
        <taxon>Metazoa</taxon>
        <taxon>Ecdysozoa</taxon>
        <taxon>Arthropoda</taxon>
        <taxon>Chelicerata</taxon>
        <taxon>Merostomata</taxon>
        <taxon>Xiphosura</taxon>
        <taxon>Limulidae</taxon>
        <taxon>Limulus</taxon>
    </lineage>
</organism>
<evidence type="ECO:0000313" key="2">
    <source>
        <dbReference type="RefSeq" id="XP_013786875.1"/>
    </source>
</evidence>
<dbReference type="CDD" id="cd09076">
    <property type="entry name" value="L1-EN"/>
    <property type="match status" value="1"/>
</dbReference>
<sequence>MTRTGESLREASSPTSLLTTKAKTRIGTWNTRTLYESGKSAQVASEMRRYNIKVLGLCETRWNGSGQTRLSSGETIIYSGHENVDHDHTQGVALLLPSEATRALMAWEPVSARLMSARFNSKGRKITIIQCYAPTNAADEEEKEDFYSSLQSLFDRTPRRDMKIVMADLNAKVGDDTTDRELIMGRRGIGTCKENGGLFIDCCSFNDLVIGGTIYPHRKIHNTT</sequence>
<dbReference type="Gene3D" id="3.60.10.10">
    <property type="entry name" value="Endonuclease/exonuclease/phosphatase"/>
    <property type="match status" value="1"/>
</dbReference>
<name>A0ABM1BQT9_LIMPO</name>
<dbReference type="GeneID" id="106470848"/>
<dbReference type="Proteomes" id="UP000694941">
    <property type="component" value="Unplaced"/>
</dbReference>
<evidence type="ECO:0000313" key="1">
    <source>
        <dbReference type="Proteomes" id="UP000694941"/>
    </source>
</evidence>
<proteinExistence type="predicted"/>
<dbReference type="InterPro" id="IPR027124">
    <property type="entry name" value="Swc5/CFDP1/2"/>
</dbReference>
<dbReference type="InterPro" id="IPR036691">
    <property type="entry name" value="Endo/exonu/phosph_ase_sf"/>
</dbReference>
<gene>
    <name evidence="2" type="primary">LOC106470848</name>
</gene>
<dbReference type="PANTHER" id="PTHR23227:SF67">
    <property type="entry name" value="CRANIOFACIAL DEVELOPMENT PROTEIN 2-LIKE"/>
    <property type="match status" value="1"/>
</dbReference>
<dbReference type="RefSeq" id="XP_013786875.1">
    <property type="nucleotide sequence ID" value="XM_013931421.1"/>
</dbReference>